<name>A0A124I6I5_9ACTN</name>
<feature type="region of interest" description="Disordered" evidence="1">
    <location>
        <begin position="161"/>
        <end position="193"/>
    </location>
</feature>
<dbReference type="EMBL" id="LMWY01000056">
    <property type="protein sequence ID" value="KUN93206.1"/>
    <property type="molecule type" value="Genomic_DNA"/>
</dbReference>
<protein>
    <submittedName>
        <fullName evidence="2">Uncharacterized protein</fullName>
    </submittedName>
</protein>
<sequence>METNDSFLDLSPFLDSTLYLDLIERGGHASGPGHYKSAVVETERGRMSMLLGEHERMFSLDIRGRGFTWADGMTDDLRELVGAVAAWRSGMPVDEFAGTFPFMRLGRLARAHESGDPNAAQWEWLRTAEVYEGEGLWWRRPIGTAASVGSTPISATGCCGFPQSWGDRGRGRSRSVRSPEGPTESRTPRRGVE</sequence>
<dbReference type="AlphaFoldDB" id="A0A124I6I5"/>
<keyword evidence="3" id="KW-1185">Reference proteome</keyword>
<dbReference type="STRING" id="661399.AQJ67_39130"/>
<comment type="caution">
    <text evidence="2">The sequence shown here is derived from an EMBL/GenBank/DDBJ whole genome shotgun (WGS) entry which is preliminary data.</text>
</comment>
<evidence type="ECO:0000313" key="3">
    <source>
        <dbReference type="Proteomes" id="UP000053429"/>
    </source>
</evidence>
<organism evidence="2 3">
    <name type="scientific">Streptomyces caeruleatus</name>
    <dbReference type="NCBI Taxonomy" id="661399"/>
    <lineage>
        <taxon>Bacteria</taxon>
        <taxon>Bacillati</taxon>
        <taxon>Actinomycetota</taxon>
        <taxon>Actinomycetes</taxon>
        <taxon>Kitasatosporales</taxon>
        <taxon>Streptomycetaceae</taxon>
        <taxon>Streptomyces</taxon>
    </lineage>
</organism>
<dbReference type="Proteomes" id="UP000053429">
    <property type="component" value="Unassembled WGS sequence"/>
</dbReference>
<evidence type="ECO:0000256" key="1">
    <source>
        <dbReference type="SAM" id="MobiDB-lite"/>
    </source>
</evidence>
<gene>
    <name evidence="2" type="ORF">AQJ67_39130</name>
</gene>
<accession>A0A124I6I5</accession>
<reference evidence="2 3" key="1">
    <citation type="submission" date="2015-10" db="EMBL/GenBank/DDBJ databases">
        <title>Draft genome sequence of Streptomyces caeruleatus NRRL B-24802, type strain for the species Streptomyces caeruleatus.</title>
        <authorList>
            <person name="Ruckert C."/>
            <person name="Winkler A."/>
            <person name="Kalinowski J."/>
            <person name="Kampfer P."/>
            <person name="Glaeser S."/>
        </authorList>
    </citation>
    <scope>NUCLEOTIDE SEQUENCE [LARGE SCALE GENOMIC DNA]</scope>
    <source>
        <strain evidence="2 3">NRRL B-24802</strain>
    </source>
</reference>
<proteinExistence type="predicted"/>
<evidence type="ECO:0000313" key="2">
    <source>
        <dbReference type="EMBL" id="KUN93206.1"/>
    </source>
</evidence>